<organism evidence="1 2">
    <name type="scientific">Panagrolaimus sp. PS1159</name>
    <dbReference type="NCBI Taxonomy" id="55785"/>
    <lineage>
        <taxon>Eukaryota</taxon>
        <taxon>Metazoa</taxon>
        <taxon>Ecdysozoa</taxon>
        <taxon>Nematoda</taxon>
        <taxon>Chromadorea</taxon>
        <taxon>Rhabditida</taxon>
        <taxon>Tylenchina</taxon>
        <taxon>Panagrolaimomorpha</taxon>
        <taxon>Panagrolaimoidea</taxon>
        <taxon>Panagrolaimidae</taxon>
        <taxon>Panagrolaimus</taxon>
    </lineage>
</organism>
<sequence>MKKKILIQEKSFVSENPFEFPRQQNDKFVSEPKVSQFKASQRLLNPNETKYDDKKDVVQSVEHIKMGDSAAEKDYGDDRTKHKKEKKAKKHKKEKKSRHRSDSERSVSPKRKRYEEISKKNNDTDMKSSVRSSGSNHRSTESKGHRDSLRRDHRDRDRRDRSPYRSNGGRHSPVKNYDKDYSKSSVRDKSSRDYSSKDRSRRGGYDDKKDGKKSDRKRSKSPEVDIDWNGSDDEEKKIEELRRRRQELAKSLKKDESANTSRETSEMRQTNIPDNEPGAISSVSSSHSDDETATIASEQPKSMVTVSESRAETPGQNEDQDDFFGDLKEKFAHFKNKDVHKIIHNAEEHAKQEADRRHEDEVNRKKIEMKQEAKPKPVVTTFDMFAEDEELPPEVLQNATVINQDATNLSLKDNWDDTEGYYRVRIGEVLDGRYRVYGFTGAGVFGNVVRATDIKNQNVATAVKIIRSNDLMKKTGMRELEVLRKLNEADRQDKYHVLQLFRHFHHHNHLCLVFESLSMNLREVLKKYGSGVGLHLKAVRRYAQQLLSALRLLKKCLILHADIKPDNILVGDDKLNLKLCDFGSSCHVSDAELAPYLVSRFYRAPEIMMGLPYDYGIDLWSVAVTLYEIFTGKIMFPGKSNNQMLKFMMDLKGKYANKVIRRAEFRAQHFDENCNFMYHEVDKVTQRDKITVLPVIKGNRDLTSELIGEQNVDREGYKQIESFRNLLDQMTMLDPTKRVTCNEASKHSFIVDPL</sequence>
<reference evidence="2" key="1">
    <citation type="submission" date="2022-11" db="UniProtKB">
        <authorList>
            <consortium name="WormBaseParasite"/>
        </authorList>
    </citation>
    <scope>IDENTIFICATION</scope>
</reference>
<dbReference type="Proteomes" id="UP000887580">
    <property type="component" value="Unplaced"/>
</dbReference>
<protein>
    <submittedName>
        <fullName evidence="2">Serine/threonine-protein kinase PRP4 homolog</fullName>
    </submittedName>
</protein>
<evidence type="ECO:0000313" key="1">
    <source>
        <dbReference type="Proteomes" id="UP000887580"/>
    </source>
</evidence>
<name>A0AC35FIB1_9BILA</name>
<dbReference type="WBParaSite" id="PS1159_v2.g17762.t1">
    <property type="protein sequence ID" value="PS1159_v2.g17762.t1"/>
    <property type="gene ID" value="PS1159_v2.g17762"/>
</dbReference>
<proteinExistence type="predicted"/>
<accession>A0AC35FIB1</accession>
<evidence type="ECO:0000313" key="2">
    <source>
        <dbReference type="WBParaSite" id="PS1159_v2.g17762.t1"/>
    </source>
</evidence>